<keyword evidence="5" id="KW-0863">Zinc-finger</keyword>
<keyword evidence="1" id="KW-0963">Cytoplasm</keyword>
<protein>
    <submittedName>
        <fullName evidence="11">Chaperone protein dnaj</fullName>
    </submittedName>
</protein>
<sequence>MGRARYYDILGVPDTASEKEIKKAYRELARKYHPDVCREPGAEEKFKQINEAYSVLSDPQKRAQYDRMGHEAFSSASKGSYTGGGGFSGFHADFSGFGDIFDAFFGGGFGGQQSRGPRPGADLLMKMRISLRDAVFGTDRDVEINHTEHCSECDGTGSETKRLNTCPTCGGSGQMRQMSQSLFGQFVRMSTCTQCGGRGRVAETRCRACGGSGHQRVRRTVSVHVPPGVDTGMRLRIEGYGEAGDYGAPAGNLYIEIEVMPDRRFIRRGDHLETSVEITPAQAVLGSYVDVETIDGRHVELAIPEGVQNNTALKIPGEGVRWHGKPGDLLVRVKVIIPERLTAEQRELYQKLLEIEGNRGSRTGKKGFFQDVVDKMKESVR</sequence>
<name>A0A0W8FIM7_9ZZZZ</name>
<dbReference type="Pfam" id="PF00226">
    <property type="entry name" value="DnaJ"/>
    <property type="match status" value="1"/>
</dbReference>
<dbReference type="GO" id="GO:0051082">
    <property type="term" value="F:unfolded protein binding"/>
    <property type="evidence" value="ECO:0007669"/>
    <property type="project" value="InterPro"/>
</dbReference>
<keyword evidence="6" id="KW-0862">Zinc</keyword>
<dbReference type="Gene3D" id="2.60.260.20">
    <property type="entry name" value="Urease metallochaperone UreE, N-terminal domain"/>
    <property type="match status" value="2"/>
</dbReference>
<dbReference type="NCBIfam" id="NF008035">
    <property type="entry name" value="PRK10767.1"/>
    <property type="match status" value="1"/>
</dbReference>
<dbReference type="GO" id="GO:0031072">
    <property type="term" value="F:heat shock protein binding"/>
    <property type="evidence" value="ECO:0007669"/>
    <property type="project" value="InterPro"/>
</dbReference>
<dbReference type="CDD" id="cd10747">
    <property type="entry name" value="DnaJ_C"/>
    <property type="match status" value="1"/>
</dbReference>
<dbReference type="PROSITE" id="PS50076">
    <property type="entry name" value="DNAJ_2"/>
    <property type="match status" value="1"/>
</dbReference>
<gene>
    <name evidence="11" type="ORF">ASZ90_009568</name>
</gene>
<evidence type="ECO:0000256" key="2">
    <source>
        <dbReference type="ARBA" id="ARBA00022705"/>
    </source>
</evidence>
<dbReference type="InterPro" id="IPR001305">
    <property type="entry name" value="HSP_DnaJ_Cys-rich_dom"/>
</dbReference>
<dbReference type="CDD" id="cd10719">
    <property type="entry name" value="DnaJ_zf"/>
    <property type="match status" value="1"/>
</dbReference>
<dbReference type="EMBL" id="LNQE01001154">
    <property type="protein sequence ID" value="KUG20697.1"/>
    <property type="molecule type" value="Genomic_DNA"/>
</dbReference>
<reference evidence="11" key="1">
    <citation type="journal article" date="2015" name="Proc. Natl. Acad. Sci. U.S.A.">
        <title>Networks of energetic and metabolic interactions define dynamics in microbial communities.</title>
        <authorList>
            <person name="Embree M."/>
            <person name="Liu J.K."/>
            <person name="Al-Bassam M.M."/>
            <person name="Zengler K."/>
        </authorList>
    </citation>
    <scope>NUCLEOTIDE SEQUENCE</scope>
</reference>
<dbReference type="SMART" id="SM00271">
    <property type="entry name" value="DnaJ"/>
    <property type="match status" value="1"/>
</dbReference>
<dbReference type="NCBIfam" id="TIGR02349">
    <property type="entry name" value="DnaJ_bact"/>
    <property type="match status" value="1"/>
</dbReference>
<dbReference type="GO" id="GO:0009408">
    <property type="term" value="P:response to heat"/>
    <property type="evidence" value="ECO:0007669"/>
    <property type="project" value="InterPro"/>
</dbReference>
<feature type="domain" description="J" evidence="9">
    <location>
        <begin position="5"/>
        <end position="69"/>
    </location>
</feature>
<dbReference type="GO" id="GO:0006260">
    <property type="term" value="P:DNA replication"/>
    <property type="evidence" value="ECO:0007669"/>
    <property type="project" value="UniProtKB-KW"/>
</dbReference>
<evidence type="ECO:0000256" key="1">
    <source>
        <dbReference type="ARBA" id="ARBA00022490"/>
    </source>
</evidence>
<evidence type="ECO:0000256" key="5">
    <source>
        <dbReference type="ARBA" id="ARBA00022771"/>
    </source>
</evidence>
<dbReference type="GO" id="GO:0042026">
    <property type="term" value="P:protein refolding"/>
    <property type="evidence" value="ECO:0007669"/>
    <property type="project" value="TreeGrafter"/>
</dbReference>
<dbReference type="PANTHER" id="PTHR43096:SF52">
    <property type="entry name" value="DNAJ HOMOLOG 1, MITOCHONDRIAL-RELATED"/>
    <property type="match status" value="1"/>
</dbReference>
<dbReference type="FunFam" id="2.10.230.10:FF:000002">
    <property type="entry name" value="Molecular chaperone DnaJ"/>
    <property type="match status" value="1"/>
</dbReference>
<accession>A0A0W8FIM7</accession>
<proteinExistence type="inferred from homology"/>
<comment type="caution">
    <text evidence="11">The sequence shown here is derived from an EMBL/GenBank/DDBJ whole genome shotgun (WGS) entry which is preliminary data.</text>
</comment>
<dbReference type="GO" id="GO:0005737">
    <property type="term" value="C:cytoplasm"/>
    <property type="evidence" value="ECO:0007669"/>
    <property type="project" value="TreeGrafter"/>
</dbReference>
<dbReference type="GO" id="GO:0005524">
    <property type="term" value="F:ATP binding"/>
    <property type="evidence" value="ECO:0007669"/>
    <property type="project" value="InterPro"/>
</dbReference>
<evidence type="ECO:0000256" key="8">
    <source>
        <dbReference type="ARBA" id="ARBA00023186"/>
    </source>
</evidence>
<dbReference type="InterPro" id="IPR018253">
    <property type="entry name" value="DnaJ_domain_CS"/>
</dbReference>
<dbReference type="PRINTS" id="PR00625">
    <property type="entry name" value="JDOMAIN"/>
</dbReference>
<dbReference type="AlphaFoldDB" id="A0A0W8FIM7"/>
<dbReference type="InterPro" id="IPR036869">
    <property type="entry name" value="J_dom_sf"/>
</dbReference>
<dbReference type="SUPFAM" id="SSF49493">
    <property type="entry name" value="HSP40/DnaJ peptide-binding domain"/>
    <property type="match status" value="2"/>
</dbReference>
<dbReference type="InterPro" id="IPR002939">
    <property type="entry name" value="DnaJ_C"/>
</dbReference>
<evidence type="ECO:0000256" key="3">
    <source>
        <dbReference type="ARBA" id="ARBA00022723"/>
    </source>
</evidence>
<dbReference type="GO" id="GO:0008270">
    <property type="term" value="F:zinc ion binding"/>
    <property type="evidence" value="ECO:0007669"/>
    <property type="project" value="UniProtKB-KW"/>
</dbReference>
<dbReference type="PROSITE" id="PS00636">
    <property type="entry name" value="DNAJ_1"/>
    <property type="match status" value="1"/>
</dbReference>
<evidence type="ECO:0000313" key="11">
    <source>
        <dbReference type="EMBL" id="KUG20697.1"/>
    </source>
</evidence>
<evidence type="ECO:0000259" key="10">
    <source>
        <dbReference type="PROSITE" id="PS51188"/>
    </source>
</evidence>
<keyword evidence="7" id="KW-0346">Stress response</keyword>
<evidence type="ECO:0000259" key="9">
    <source>
        <dbReference type="PROSITE" id="PS50076"/>
    </source>
</evidence>
<evidence type="ECO:0000256" key="4">
    <source>
        <dbReference type="ARBA" id="ARBA00022737"/>
    </source>
</evidence>
<dbReference type="Pfam" id="PF01556">
    <property type="entry name" value="DnaJ_C"/>
    <property type="match status" value="1"/>
</dbReference>
<dbReference type="PROSITE" id="PS51188">
    <property type="entry name" value="ZF_CR"/>
    <property type="match status" value="1"/>
</dbReference>
<evidence type="ECO:0000256" key="6">
    <source>
        <dbReference type="ARBA" id="ARBA00022833"/>
    </source>
</evidence>
<keyword evidence="8" id="KW-0143">Chaperone</keyword>
<dbReference type="SUPFAM" id="SSF57938">
    <property type="entry name" value="DnaJ/Hsp40 cysteine-rich domain"/>
    <property type="match status" value="1"/>
</dbReference>
<dbReference type="InterPro" id="IPR036410">
    <property type="entry name" value="HSP_DnaJ_Cys-rich_dom_sf"/>
</dbReference>
<keyword evidence="2" id="KW-0235">DNA replication</keyword>
<dbReference type="Gene3D" id="2.10.230.10">
    <property type="entry name" value="Heat shock protein DnaJ, cysteine-rich domain"/>
    <property type="match status" value="1"/>
</dbReference>
<keyword evidence="3" id="KW-0479">Metal-binding</keyword>
<feature type="domain" description="CR-type" evidence="10">
    <location>
        <begin position="137"/>
        <end position="218"/>
    </location>
</feature>
<keyword evidence="4" id="KW-0677">Repeat</keyword>
<dbReference type="HAMAP" id="MF_01152">
    <property type="entry name" value="DnaJ"/>
    <property type="match status" value="1"/>
</dbReference>
<dbReference type="FunFam" id="1.10.287.110:FF:000031">
    <property type="entry name" value="Molecular chaperone DnaJ"/>
    <property type="match status" value="1"/>
</dbReference>
<dbReference type="FunFam" id="2.60.260.20:FF:000013">
    <property type="entry name" value="DnaJ subfamily B member 11"/>
    <property type="match status" value="1"/>
</dbReference>
<organism evidence="11">
    <name type="scientific">hydrocarbon metagenome</name>
    <dbReference type="NCBI Taxonomy" id="938273"/>
    <lineage>
        <taxon>unclassified sequences</taxon>
        <taxon>metagenomes</taxon>
        <taxon>ecological metagenomes</taxon>
    </lineage>
</organism>
<dbReference type="InterPro" id="IPR012724">
    <property type="entry name" value="DnaJ"/>
</dbReference>
<dbReference type="InterPro" id="IPR001623">
    <property type="entry name" value="DnaJ_domain"/>
</dbReference>
<dbReference type="Pfam" id="PF00684">
    <property type="entry name" value="DnaJ_CXXCXGXG"/>
    <property type="match status" value="1"/>
</dbReference>
<dbReference type="PANTHER" id="PTHR43096">
    <property type="entry name" value="DNAJ HOMOLOG 1, MITOCHONDRIAL-RELATED"/>
    <property type="match status" value="1"/>
</dbReference>
<dbReference type="SUPFAM" id="SSF46565">
    <property type="entry name" value="Chaperone J-domain"/>
    <property type="match status" value="1"/>
</dbReference>
<dbReference type="Gene3D" id="1.10.287.110">
    <property type="entry name" value="DnaJ domain"/>
    <property type="match status" value="1"/>
</dbReference>
<dbReference type="InterPro" id="IPR008971">
    <property type="entry name" value="HSP40/DnaJ_pept-bd"/>
</dbReference>
<dbReference type="CDD" id="cd06257">
    <property type="entry name" value="DnaJ"/>
    <property type="match status" value="1"/>
</dbReference>
<evidence type="ECO:0000256" key="7">
    <source>
        <dbReference type="ARBA" id="ARBA00023016"/>
    </source>
</evidence>